<keyword evidence="4" id="KW-0547">Nucleotide-binding</keyword>
<dbReference type="GO" id="GO:0016787">
    <property type="term" value="F:hydrolase activity"/>
    <property type="evidence" value="ECO:0007669"/>
    <property type="project" value="UniProtKB-KW"/>
</dbReference>
<dbReference type="Gene3D" id="3.30.70.260">
    <property type="match status" value="1"/>
</dbReference>
<dbReference type="GO" id="GO:0015969">
    <property type="term" value="P:guanosine tetraphosphate metabolic process"/>
    <property type="evidence" value="ECO:0007669"/>
    <property type="project" value="InterPro"/>
</dbReference>
<dbReference type="GO" id="GO:0008728">
    <property type="term" value="F:GTP diphosphokinase activity"/>
    <property type="evidence" value="ECO:0007669"/>
    <property type="project" value="UniProtKB-EC"/>
</dbReference>
<dbReference type="SMART" id="SM00471">
    <property type="entry name" value="HDc"/>
    <property type="match status" value="1"/>
</dbReference>
<dbReference type="EMBL" id="DF237330">
    <property type="protein sequence ID" value="GAQ87841.1"/>
    <property type="molecule type" value="Genomic_DNA"/>
</dbReference>
<sequence>MANSSMLGCLRSTGENFLGNAVSPEPLSAPWQPHVSRFIRALCRNSEPSTRRWQRQVVAAAQSKQQWVESRFSGGLDLFGISREAIGNNEGALGFRIGRGLLVCSAARGSGLQDAPPAVTPQTLWQGLKPTVSYLSDYELDRVEEGLKVAFDAHDGQRRKSGEPYIIHPVAVAEILGQMQMDCETIIAGLLHDTVEDTDAVTFESIERQFGAGVRRIVEGETKVSKLGKIQRPKEGAPPQDVKAEDLRSLFCTMTQEVRIIIVKLADRLHNMRTLSHMPPHKQHYIADETLRVFAPLARLLGMYRIKSELEELSFMYSAPQQHALIRRRMDELRRQQEPAVAKAKRDLEDRLSKDACLCLTHSFRVETLCKEAYSIYKKVKASGCEIEDVCNIAQLRIILEPKPIAQLSLAPPGATFTDQQLCYHVLGLIHKMWTPVPGAVKDYIATAKPNGYRSLHTTLLPLGAKPLIPLEVQIRTADMDRVAEWGDHCRAGGGGLVYTEASTSESSEDGNCNGNSLYGPTLRLARSRGPGLANEEIKRRMKWLDSIREWQEEFVGNMTAREFVDTITGDLFSSRVFVFSTSGEPLNLPKGATVIDYAYQKDTQMANRMVGAKVNGNSVPVKTVLCNADVVEILEYEGDKRKAFRRHQQWLKDARTRSARHKLTKYLRETGVTLGEELTGDLVKEFVLEDGAGSWSELVESSSSGEDSDGVSDGVKRRGAGVNGHGVESFDTQIDEEEKRLLAQRIEEEERRVNERLASNGAASPSSNGRVKVNGFARPGGSPKGENEAENEAGVVFRGHQHRQLTQWHEEGEASVMWLDVRCMDRKGLLADVSQILSASGFSIKSYTGHTVRGYGMMLFGIELEVSQQTNVDKMATVLQEVLRVQNVTGWYIGCTLRQASLMSKSK</sequence>
<feature type="compositionally biased region" description="Low complexity" evidence="5">
    <location>
        <begin position="757"/>
        <end position="770"/>
    </location>
</feature>
<dbReference type="CDD" id="cd00077">
    <property type="entry name" value="HDc"/>
    <property type="match status" value="1"/>
</dbReference>
<dbReference type="EC" id="2.7.6.5" evidence="2"/>
<dbReference type="AlphaFoldDB" id="A0A1Y1IFH9"/>
<dbReference type="Pfam" id="PF13291">
    <property type="entry name" value="ACT_4"/>
    <property type="match status" value="1"/>
</dbReference>
<feature type="region of interest" description="Disordered" evidence="5">
    <location>
        <begin position="754"/>
        <end position="774"/>
    </location>
</feature>
<dbReference type="SUPFAM" id="SSF55021">
    <property type="entry name" value="ACT-like"/>
    <property type="match status" value="1"/>
</dbReference>
<evidence type="ECO:0000259" key="7">
    <source>
        <dbReference type="PROSITE" id="PS51831"/>
    </source>
</evidence>
<dbReference type="InterPro" id="IPR007685">
    <property type="entry name" value="RelA_SpoT"/>
</dbReference>
<evidence type="ECO:0000313" key="8">
    <source>
        <dbReference type="EMBL" id="GAQ87841.1"/>
    </source>
</evidence>
<feature type="region of interest" description="Disordered" evidence="5">
    <location>
        <begin position="698"/>
        <end position="735"/>
    </location>
</feature>
<keyword evidence="9" id="KW-1185">Reference proteome</keyword>
<dbReference type="Pfam" id="PF13328">
    <property type="entry name" value="HD_4"/>
    <property type="match status" value="1"/>
</dbReference>
<dbReference type="CDD" id="cd05399">
    <property type="entry name" value="NT_Rel-Spo_like"/>
    <property type="match status" value="1"/>
</dbReference>
<name>A0A1Y1IFH9_KLENI</name>
<evidence type="ECO:0000256" key="4">
    <source>
        <dbReference type="ARBA" id="ARBA00023134"/>
    </source>
</evidence>
<dbReference type="Gene3D" id="3.30.460.10">
    <property type="entry name" value="Beta Polymerase, domain 2"/>
    <property type="match status" value="1"/>
</dbReference>
<dbReference type="Gene3D" id="1.10.3210.10">
    <property type="entry name" value="Hypothetical protein af1432"/>
    <property type="match status" value="1"/>
</dbReference>
<dbReference type="InterPro" id="IPR012675">
    <property type="entry name" value="Beta-grasp_dom_sf"/>
</dbReference>
<evidence type="ECO:0000256" key="3">
    <source>
        <dbReference type="ARBA" id="ARBA00023016"/>
    </source>
</evidence>
<dbReference type="InterPro" id="IPR004095">
    <property type="entry name" value="TGS"/>
</dbReference>
<feature type="domain" description="ACT" evidence="6">
    <location>
        <begin position="819"/>
        <end position="894"/>
    </location>
</feature>
<dbReference type="STRING" id="105231.A0A1Y1IFH9"/>
<feature type="domain" description="HD" evidence="7">
    <location>
        <begin position="165"/>
        <end position="272"/>
    </location>
</feature>
<dbReference type="InterPro" id="IPR012676">
    <property type="entry name" value="TGS-like"/>
</dbReference>
<dbReference type="Gene3D" id="3.10.20.30">
    <property type="match status" value="1"/>
</dbReference>
<organism evidence="8 9">
    <name type="scientific">Klebsormidium nitens</name>
    <name type="common">Green alga</name>
    <name type="synonym">Ulothrix nitens</name>
    <dbReference type="NCBI Taxonomy" id="105231"/>
    <lineage>
        <taxon>Eukaryota</taxon>
        <taxon>Viridiplantae</taxon>
        <taxon>Streptophyta</taxon>
        <taxon>Klebsormidiophyceae</taxon>
        <taxon>Klebsormidiales</taxon>
        <taxon>Klebsormidiaceae</taxon>
        <taxon>Klebsormidium</taxon>
    </lineage>
</organism>
<proteinExistence type="inferred from homology"/>
<dbReference type="PROSITE" id="PS51671">
    <property type="entry name" value="ACT"/>
    <property type="match status" value="1"/>
</dbReference>
<dbReference type="FunFam" id="1.10.3210.10:FF:000001">
    <property type="entry name" value="GTP pyrophosphokinase RelA"/>
    <property type="match status" value="1"/>
</dbReference>
<dbReference type="PROSITE" id="PS51831">
    <property type="entry name" value="HD"/>
    <property type="match status" value="1"/>
</dbReference>
<dbReference type="InterPro" id="IPR043519">
    <property type="entry name" value="NT_sf"/>
</dbReference>
<dbReference type="OrthoDB" id="430679at2759"/>
<dbReference type="Proteomes" id="UP000054558">
    <property type="component" value="Unassembled WGS sequence"/>
</dbReference>
<gene>
    <name evidence="8" type="ORF">KFL_003810050</name>
</gene>
<dbReference type="InterPro" id="IPR003607">
    <property type="entry name" value="HD/PDEase_dom"/>
</dbReference>
<dbReference type="SUPFAM" id="SSF81271">
    <property type="entry name" value="TGS-like"/>
    <property type="match status" value="1"/>
</dbReference>
<dbReference type="InterPro" id="IPR045865">
    <property type="entry name" value="ACT-like_dom_sf"/>
</dbReference>
<reference evidence="8 9" key="1">
    <citation type="journal article" date="2014" name="Nat. Commun.">
        <title>Klebsormidium flaccidum genome reveals primary factors for plant terrestrial adaptation.</title>
        <authorList>
            <person name="Hori K."/>
            <person name="Maruyama F."/>
            <person name="Fujisawa T."/>
            <person name="Togashi T."/>
            <person name="Yamamoto N."/>
            <person name="Seo M."/>
            <person name="Sato S."/>
            <person name="Yamada T."/>
            <person name="Mori H."/>
            <person name="Tajima N."/>
            <person name="Moriyama T."/>
            <person name="Ikeuchi M."/>
            <person name="Watanabe M."/>
            <person name="Wada H."/>
            <person name="Kobayashi K."/>
            <person name="Saito M."/>
            <person name="Masuda T."/>
            <person name="Sasaki-Sekimoto Y."/>
            <person name="Mashiguchi K."/>
            <person name="Awai K."/>
            <person name="Shimojima M."/>
            <person name="Masuda S."/>
            <person name="Iwai M."/>
            <person name="Nobusawa T."/>
            <person name="Narise T."/>
            <person name="Kondo S."/>
            <person name="Saito H."/>
            <person name="Sato R."/>
            <person name="Murakawa M."/>
            <person name="Ihara Y."/>
            <person name="Oshima-Yamada Y."/>
            <person name="Ohtaka K."/>
            <person name="Satoh M."/>
            <person name="Sonobe K."/>
            <person name="Ishii M."/>
            <person name="Ohtani R."/>
            <person name="Kanamori-Sato M."/>
            <person name="Honoki R."/>
            <person name="Miyazaki D."/>
            <person name="Mochizuki H."/>
            <person name="Umetsu J."/>
            <person name="Higashi K."/>
            <person name="Shibata D."/>
            <person name="Kamiya Y."/>
            <person name="Sato N."/>
            <person name="Nakamura Y."/>
            <person name="Tabata S."/>
            <person name="Ida S."/>
            <person name="Kurokawa K."/>
            <person name="Ohta H."/>
        </authorList>
    </citation>
    <scope>NUCLEOTIDE SEQUENCE [LARGE SCALE GENOMIC DNA]</scope>
    <source>
        <strain evidence="8 9">NIES-2285</strain>
    </source>
</reference>
<dbReference type="Pfam" id="PF02824">
    <property type="entry name" value="TGS"/>
    <property type="match status" value="1"/>
</dbReference>
<dbReference type="PANTHER" id="PTHR43061:SF1">
    <property type="entry name" value="GTP DIPHOSPHOKINASE RSH1, CHLOROPLASTIC-RELATED"/>
    <property type="match status" value="1"/>
</dbReference>
<comment type="similarity">
    <text evidence="1">Belongs to the RelA/SpoT family.</text>
</comment>
<dbReference type="Pfam" id="PF04607">
    <property type="entry name" value="RelA_SpoT"/>
    <property type="match status" value="1"/>
</dbReference>
<evidence type="ECO:0000259" key="6">
    <source>
        <dbReference type="PROSITE" id="PS51671"/>
    </source>
</evidence>
<dbReference type="InterPro" id="IPR006674">
    <property type="entry name" value="HD_domain"/>
</dbReference>
<dbReference type="GO" id="GO:0005525">
    <property type="term" value="F:GTP binding"/>
    <property type="evidence" value="ECO:0007669"/>
    <property type="project" value="UniProtKB-KW"/>
</dbReference>
<dbReference type="SUPFAM" id="SSF109604">
    <property type="entry name" value="HD-domain/PDEase-like"/>
    <property type="match status" value="1"/>
</dbReference>
<dbReference type="InterPro" id="IPR002912">
    <property type="entry name" value="ACT_dom"/>
</dbReference>
<accession>A0A1Y1IFH9</accession>
<dbReference type="SUPFAM" id="SSF81301">
    <property type="entry name" value="Nucleotidyltransferase"/>
    <property type="match status" value="1"/>
</dbReference>
<keyword evidence="4" id="KW-0342">GTP-binding</keyword>
<evidence type="ECO:0000313" key="9">
    <source>
        <dbReference type="Proteomes" id="UP000054558"/>
    </source>
</evidence>
<dbReference type="OMA" id="LQANIPM"/>
<dbReference type="PANTHER" id="PTHR43061">
    <property type="entry name" value="GTP DIPHOSPHOKINASE RSH1, CHLOROPLASTIC-RELATED"/>
    <property type="match status" value="1"/>
</dbReference>
<evidence type="ECO:0000256" key="5">
    <source>
        <dbReference type="SAM" id="MobiDB-lite"/>
    </source>
</evidence>
<evidence type="ECO:0000256" key="1">
    <source>
        <dbReference type="ARBA" id="ARBA00007476"/>
    </source>
</evidence>
<keyword evidence="8" id="KW-0378">Hydrolase</keyword>
<evidence type="ECO:0000256" key="2">
    <source>
        <dbReference type="ARBA" id="ARBA00013251"/>
    </source>
</evidence>
<dbReference type="SMART" id="SM00954">
    <property type="entry name" value="RelA_SpoT"/>
    <property type="match status" value="1"/>
</dbReference>
<keyword evidence="3" id="KW-0346">Stress response</keyword>
<protein>
    <recommendedName>
        <fullName evidence="2">GTP diphosphokinase</fullName>
        <ecNumber evidence="2">2.7.6.5</ecNumber>
    </recommendedName>
</protein>